<evidence type="ECO:0000256" key="1">
    <source>
        <dbReference type="ARBA" id="ARBA00004141"/>
    </source>
</evidence>
<evidence type="ECO:0000313" key="5">
    <source>
        <dbReference type="EMBL" id="AWL10069.1"/>
    </source>
</evidence>
<dbReference type="Pfam" id="PF05154">
    <property type="entry name" value="TM2"/>
    <property type="match status" value="1"/>
</dbReference>
<protein>
    <submittedName>
        <fullName evidence="5">Uncharacterized protein</fullName>
    </submittedName>
</protein>
<accession>A0A2S2DXJ7</accession>
<evidence type="ECO:0000313" key="6">
    <source>
        <dbReference type="Proteomes" id="UP000245468"/>
    </source>
</evidence>
<keyword evidence="4" id="KW-0472">Membrane</keyword>
<dbReference type="KEGG" id="psez:HME7025_02222"/>
<dbReference type="EMBL" id="CP029346">
    <property type="protein sequence ID" value="AWL10069.1"/>
    <property type="molecule type" value="Genomic_DNA"/>
</dbReference>
<keyword evidence="2" id="KW-0812">Transmembrane</keyword>
<dbReference type="Proteomes" id="UP000245468">
    <property type="component" value="Chromosome"/>
</dbReference>
<name>A0A2S2DXJ7_9BACT</name>
<dbReference type="RefSeq" id="WP_130925851.1">
    <property type="nucleotide sequence ID" value="NZ_CP029346.1"/>
</dbReference>
<keyword evidence="3" id="KW-1133">Transmembrane helix</keyword>
<evidence type="ECO:0000256" key="2">
    <source>
        <dbReference type="ARBA" id="ARBA00022692"/>
    </source>
</evidence>
<dbReference type="OrthoDB" id="9816361at2"/>
<dbReference type="GO" id="GO:0016020">
    <property type="term" value="C:membrane"/>
    <property type="evidence" value="ECO:0007669"/>
    <property type="project" value="UniProtKB-SubCell"/>
</dbReference>
<sequence length="119" mass="13601">MNPRFLPLISQLEMEEMIAVKQKLHDLSDSQQEQFLGIYLARRRDTLLILLCTLMGFVGFAGIQRFVTNRIGLGLLYFFTGGFLLIGTIIDLVKYKKIALKYNLKVLEETGMLIGTWQG</sequence>
<proteinExistence type="predicted"/>
<dbReference type="InterPro" id="IPR007829">
    <property type="entry name" value="TM2"/>
</dbReference>
<evidence type="ECO:0000256" key="4">
    <source>
        <dbReference type="ARBA" id="ARBA00023136"/>
    </source>
</evidence>
<gene>
    <name evidence="5" type="ORF">HME7025_02222</name>
</gene>
<reference evidence="6" key="1">
    <citation type="submission" date="2018-05" db="EMBL/GenBank/DDBJ databases">
        <title>Pseudarcicella sp. HME7025 Genome sequencing and assembly.</title>
        <authorList>
            <person name="Kim H."/>
            <person name="Kang H."/>
            <person name="Joh K."/>
        </authorList>
    </citation>
    <scope>NUCLEOTIDE SEQUENCE [LARGE SCALE GENOMIC DNA]</scope>
    <source>
        <strain evidence="6">HME7025</strain>
    </source>
</reference>
<evidence type="ECO:0000256" key="3">
    <source>
        <dbReference type="ARBA" id="ARBA00022989"/>
    </source>
</evidence>
<comment type="subcellular location">
    <subcellularLocation>
        <location evidence="1">Membrane</location>
        <topology evidence="1">Multi-pass membrane protein</topology>
    </subcellularLocation>
</comment>
<keyword evidence="6" id="KW-1185">Reference proteome</keyword>
<dbReference type="AlphaFoldDB" id="A0A2S2DXJ7"/>
<organism evidence="5 6">
    <name type="scientific">Aquirufa nivalisilvae</name>
    <dbReference type="NCBI Taxonomy" id="2516557"/>
    <lineage>
        <taxon>Bacteria</taxon>
        <taxon>Pseudomonadati</taxon>
        <taxon>Bacteroidota</taxon>
        <taxon>Cytophagia</taxon>
        <taxon>Cytophagales</taxon>
        <taxon>Flectobacillaceae</taxon>
        <taxon>Aquirufa</taxon>
    </lineage>
</organism>